<keyword evidence="4" id="KW-0997">Cell inner membrane</keyword>
<feature type="domain" description="ABC transporter" evidence="11">
    <location>
        <begin position="5"/>
        <end position="241"/>
    </location>
</feature>
<dbReference type="GO" id="GO:0005524">
    <property type="term" value="F:ATP binding"/>
    <property type="evidence" value="ECO:0007669"/>
    <property type="project" value="UniProtKB-KW"/>
</dbReference>
<dbReference type="Pfam" id="PF03459">
    <property type="entry name" value="TOBE"/>
    <property type="match status" value="1"/>
</dbReference>
<dbReference type="Proteomes" id="UP001501588">
    <property type="component" value="Unassembled WGS sequence"/>
</dbReference>
<dbReference type="InterPro" id="IPR008995">
    <property type="entry name" value="Mo/tungstate-bd_C_term_dom"/>
</dbReference>
<evidence type="ECO:0000313" key="13">
    <source>
        <dbReference type="EMBL" id="GAA0603554.1"/>
    </source>
</evidence>
<evidence type="ECO:0000256" key="4">
    <source>
        <dbReference type="ARBA" id="ARBA00022519"/>
    </source>
</evidence>
<dbReference type="Gene3D" id="3.40.50.300">
    <property type="entry name" value="P-loop containing nucleotide triphosphate hydrolases"/>
    <property type="match status" value="1"/>
</dbReference>
<protein>
    <submittedName>
        <fullName evidence="13">Molybdenum ABC transporter ATP-binding protein</fullName>
    </submittedName>
</protein>
<gene>
    <name evidence="13" type="primary">modC</name>
    <name evidence="13" type="ORF">GCM10009416_46440</name>
</gene>
<keyword evidence="5" id="KW-0547">Nucleotide-binding</keyword>
<evidence type="ECO:0000256" key="10">
    <source>
        <dbReference type="SAM" id="MobiDB-lite"/>
    </source>
</evidence>
<dbReference type="Pfam" id="PF00005">
    <property type="entry name" value="ABC_tran"/>
    <property type="match status" value="1"/>
</dbReference>
<dbReference type="InterPro" id="IPR005116">
    <property type="entry name" value="Transp-assoc_OB_typ1"/>
</dbReference>
<dbReference type="InterPro" id="IPR003593">
    <property type="entry name" value="AAA+_ATPase"/>
</dbReference>
<dbReference type="InterPro" id="IPR003439">
    <property type="entry name" value="ABC_transporter-like_ATP-bd"/>
</dbReference>
<evidence type="ECO:0000256" key="8">
    <source>
        <dbReference type="ARBA" id="ARBA00023136"/>
    </source>
</evidence>
<keyword evidence="1" id="KW-0813">Transport</keyword>
<evidence type="ECO:0000256" key="7">
    <source>
        <dbReference type="ARBA" id="ARBA00022967"/>
    </source>
</evidence>
<keyword evidence="7" id="KW-1278">Translocase</keyword>
<feature type="domain" description="Mop" evidence="12">
    <location>
        <begin position="301"/>
        <end position="369"/>
    </location>
</feature>
<organism evidence="13 14">
    <name type="scientific">Craurococcus roseus</name>
    <dbReference type="NCBI Taxonomy" id="77585"/>
    <lineage>
        <taxon>Bacteria</taxon>
        <taxon>Pseudomonadati</taxon>
        <taxon>Pseudomonadota</taxon>
        <taxon>Alphaproteobacteria</taxon>
        <taxon>Acetobacterales</taxon>
        <taxon>Acetobacteraceae</taxon>
        <taxon>Craurococcus</taxon>
    </lineage>
</organism>
<keyword evidence="3 9" id="KW-0500">Molybdenum</keyword>
<proteinExistence type="predicted"/>
<dbReference type="InterPro" id="IPR050334">
    <property type="entry name" value="Molybdenum_import_ModC"/>
</dbReference>
<dbReference type="EMBL" id="BAAAFZ010000092">
    <property type="protein sequence ID" value="GAA0603554.1"/>
    <property type="molecule type" value="Genomic_DNA"/>
</dbReference>
<dbReference type="InterPro" id="IPR011868">
    <property type="entry name" value="ModC_ABC_ATP-bd"/>
</dbReference>
<keyword evidence="2" id="KW-1003">Cell membrane</keyword>
<comment type="caution">
    <text evidence="13">The sequence shown here is derived from an EMBL/GenBank/DDBJ whole genome shotgun (WGS) entry which is preliminary data.</text>
</comment>
<evidence type="ECO:0000259" key="12">
    <source>
        <dbReference type="PROSITE" id="PS51866"/>
    </source>
</evidence>
<keyword evidence="6 13" id="KW-0067">ATP-binding</keyword>
<dbReference type="PROSITE" id="PS00211">
    <property type="entry name" value="ABC_TRANSPORTER_1"/>
    <property type="match status" value="1"/>
</dbReference>
<dbReference type="InterPro" id="IPR027417">
    <property type="entry name" value="P-loop_NTPase"/>
</dbReference>
<dbReference type="PANTHER" id="PTHR43514">
    <property type="entry name" value="ABC TRANSPORTER I FAMILY MEMBER 10"/>
    <property type="match status" value="1"/>
</dbReference>
<feature type="region of interest" description="Disordered" evidence="10">
    <location>
        <begin position="370"/>
        <end position="407"/>
    </location>
</feature>
<sequence length="407" mass="42464">MALEVALRHRFPGGRDGSGGFALDAAFSAPTPGVTALFGPSGCGKTTVLSAVAGLLRPDRGRVALDGRVLLDVAHGLFEPPERRRCGVVFQDARLFPHLSVESNLRFGLRRAPRRAEGPGFREVVALLGIGHLLGRRPAALSGGEAQRVALGRALLSRPRLLLMDEPLAGLDAARRAEVLPFLARLRGAAGPPILYVTHALDEVDALADSLVLLDDGRVAAEGDVEALSVRTDLPALSARRDAGGLLHCSVLEHDGARGLTRLGFPGGALVVPLRAEAVGTRLRLRVRARDVAVATEVPRGLSAHNILPAEVTGVSPVPGAPHEAFLRLAVGPSALLARVTRDAVERLGFRPGMAVWALVKSIAFDHGPEATASLDPRASAKVAPAPPAPDGQRDGPRAPAAADAAR</sequence>
<evidence type="ECO:0000313" key="14">
    <source>
        <dbReference type="Proteomes" id="UP001501588"/>
    </source>
</evidence>
<evidence type="ECO:0000256" key="3">
    <source>
        <dbReference type="ARBA" id="ARBA00022505"/>
    </source>
</evidence>
<dbReference type="SMART" id="SM00382">
    <property type="entry name" value="AAA"/>
    <property type="match status" value="1"/>
</dbReference>
<evidence type="ECO:0000259" key="11">
    <source>
        <dbReference type="PROSITE" id="PS50893"/>
    </source>
</evidence>
<dbReference type="InterPro" id="IPR017871">
    <property type="entry name" value="ABC_transporter-like_CS"/>
</dbReference>
<keyword evidence="8" id="KW-0472">Membrane</keyword>
<evidence type="ECO:0000256" key="9">
    <source>
        <dbReference type="PROSITE-ProRule" id="PRU01213"/>
    </source>
</evidence>
<dbReference type="SUPFAM" id="SSF50331">
    <property type="entry name" value="MOP-like"/>
    <property type="match status" value="1"/>
</dbReference>
<keyword evidence="14" id="KW-1185">Reference proteome</keyword>
<feature type="compositionally biased region" description="Low complexity" evidence="10">
    <location>
        <begin position="398"/>
        <end position="407"/>
    </location>
</feature>
<dbReference type="PROSITE" id="PS51866">
    <property type="entry name" value="MOP"/>
    <property type="match status" value="1"/>
</dbReference>
<name>A0ABP3RA41_9PROT</name>
<accession>A0ABP3RA41</accession>
<dbReference type="PANTHER" id="PTHR43514:SF4">
    <property type="entry name" value="ABC TRANSPORTER I FAMILY MEMBER 10"/>
    <property type="match status" value="1"/>
</dbReference>
<reference evidence="14" key="1">
    <citation type="journal article" date="2019" name="Int. J. Syst. Evol. Microbiol.">
        <title>The Global Catalogue of Microorganisms (GCM) 10K type strain sequencing project: providing services to taxonomists for standard genome sequencing and annotation.</title>
        <authorList>
            <consortium name="The Broad Institute Genomics Platform"/>
            <consortium name="The Broad Institute Genome Sequencing Center for Infectious Disease"/>
            <person name="Wu L."/>
            <person name="Ma J."/>
        </authorList>
    </citation>
    <scope>NUCLEOTIDE SEQUENCE [LARGE SCALE GENOMIC DNA]</scope>
    <source>
        <strain evidence="14">JCM 9933</strain>
    </source>
</reference>
<dbReference type="NCBIfam" id="TIGR02142">
    <property type="entry name" value="modC_ABC"/>
    <property type="match status" value="1"/>
</dbReference>
<evidence type="ECO:0000256" key="1">
    <source>
        <dbReference type="ARBA" id="ARBA00022448"/>
    </source>
</evidence>
<dbReference type="Gene3D" id="2.40.50.100">
    <property type="match status" value="1"/>
</dbReference>
<evidence type="ECO:0000256" key="6">
    <source>
        <dbReference type="ARBA" id="ARBA00022840"/>
    </source>
</evidence>
<dbReference type="InterPro" id="IPR004606">
    <property type="entry name" value="Mop_domain"/>
</dbReference>
<dbReference type="SUPFAM" id="SSF52540">
    <property type="entry name" value="P-loop containing nucleoside triphosphate hydrolases"/>
    <property type="match status" value="1"/>
</dbReference>
<evidence type="ECO:0000256" key="5">
    <source>
        <dbReference type="ARBA" id="ARBA00022741"/>
    </source>
</evidence>
<dbReference type="PROSITE" id="PS50893">
    <property type="entry name" value="ABC_TRANSPORTER_2"/>
    <property type="match status" value="1"/>
</dbReference>
<evidence type="ECO:0000256" key="2">
    <source>
        <dbReference type="ARBA" id="ARBA00022475"/>
    </source>
</evidence>
<dbReference type="RefSeq" id="WP_343897815.1">
    <property type="nucleotide sequence ID" value="NZ_BAAAFZ010000092.1"/>
</dbReference>